<gene>
    <name evidence="4" type="ORF">BDQ12DRAFT_711861</name>
</gene>
<dbReference type="Pfam" id="PF13460">
    <property type="entry name" value="NAD_binding_10"/>
    <property type="match status" value="1"/>
</dbReference>
<dbReference type="STRING" id="68775.A0A5C3M4T9"/>
<evidence type="ECO:0000259" key="3">
    <source>
        <dbReference type="Pfam" id="PF13460"/>
    </source>
</evidence>
<name>A0A5C3M4T9_9AGAR</name>
<evidence type="ECO:0000256" key="2">
    <source>
        <dbReference type="ARBA" id="ARBA00006617"/>
    </source>
</evidence>
<protein>
    <recommendedName>
        <fullName evidence="3">NAD(P)-binding domain-containing protein</fullName>
    </recommendedName>
</protein>
<keyword evidence="5" id="KW-1185">Reference proteome</keyword>
<dbReference type="InterPro" id="IPR016040">
    <property type="entry name" value="NAD(P)-bd_dom"/>
</dbReference>
<proteinExistence type="inferred from homology"/>
<evidence type="ECO:0000313" key="4">
    <source>
        <dbReference type="EMBL" id="TFK39753.1"/>
    </source>
</evidence>
<evidence type="ECO:0000313" key="5">
    <source>
        <dbReference type="Proteomes" id="UP000308652"/>
    </source>
</evidence>
<dbReference type="PANTHER" id="PTHR14097">
    <property type="entry name" value="OXIDOREDUCTASE HTATIP2"/>
    <property type="match status" value="1"/>
</dbReference>
<dbReference type="GO" id="GO:0005741">
    <property type="term" value="C:mitochondrial outer membrane"/>
    <property type="evidence" value="ECO:0007669"/>
    <property type="project" value="UniProtKB-SubCell"/>
</dbReference>
<dbReference type="EMBL" id="ML213598">
    <property type="protein sequence ID" value="TFK39753.1"/>
    <property type="molecule type" value="Genomic_DNA"/>
</dbReference>
<accession>A0A5C3M4T9</accession>
<dbReference type="OrthoDB" id="430436at2759"/>
<dbReference type="PANTHER" id="PTHR14097:SF7">
    <property type="entry name" value="OXIDOREDUCTASE HTATIP2"/>
    <property type="match status" value="1"/>
</dbReference>
<dbReference type="AlphaFoldDB" id="A0A5C3M4T9"/>
<comment type="subcellular location">
    <subcellularLocation>
        <location evidence="1">Mitochondrion outer membrane</location>
        <topology evidence="1">Peripheral membrane protein</topology>
    </subcellularLocation>
</comment>
<dbReference type="SUPFAM" id="SSF51735">
    <property type="entry name" value="NAD(P)-binding Rossmann-fold domains"/>
    <property type="match status" value="1"/>
</dbReference>
<comment type="similarity">
    <text evidence="2">Belongs to the FMP52 family.</text>
</comment>
<dbReference type="GO" id="GO:0051170">
    <property type="term" value="P:import into nucleus"/>
    <property type="evidence" value="ECO:0007669"/>
    <property type="project" value="TreeGrafter"/>
</dbReference>
<organism evidence="4 5">
    <name type="scientific">Crucibulum laeve</name>
    <dbReference type="NCBI Taxonomy" id="68775"/>
    <lineage>
        <taxon>Eukaryota</taxon>
        <taxon>Fungi</taxon>
        <taxon>Dikarya</taxon>
        <taxon>Basidiomycota</taxon>
        <taxon>Agaricomycotina</taxon>
        <taxon>Agaricomycetes</taxon>
        <taxon>Agaricomycetidae</taxon>
        <taxon>Agaricales</taxon>
        <taxon>Agaricineae</taxon>
        <taxon>Nidulariaceae</taxon>
        <taxon>Crucibulum</taxon>
    </lineage>
</organism>
<dbReference type="Proteomes" id="UP000308652">
    <property type="component" value="Unassembled WGS sequence"/>
</dbReference>
<reference evidence="4 5" key="1">
    <citation type="journal article" date="2019" name="Nat. Ecol. Evol.">
        <title>Megaphylogeny resolves global patterns of mushroom evolution.</title>
        <authorList>
            <person name="Varga T."/>
            <person name="Krizsan K."/>
            <person name="Foldi C."/>
            <person name="Dima B."/>
            <person name="Sanchez-Garcia M."/>
            <person name="Sanchez-Ramirez S."/>
            <person name="Szollosi G.J."/>
            <person name="Szarkandi J.G."/>
            <person name="Papp V."/>
            <person name="Albert L."/>
            <person name="Andreopoulos W."/>
            <person name="Angelini C."/>
            <person name="Antonin V."/>
            <person name="Barry K.W."/>
            <person name="Bougher N.L."/>
            <person name="Buchanan P."/>
            <person name="Buyck B."/>
            <person name="Bense V."/>
            <person name="Catcheside P."/>
            <person name="Chovatia M."/>
            <person name="Cooper J."/>
            <person name="Damon W."/>
            <person name="Desjardin D."/>
            <person name="Finy P."/>
            <person name="Geml J."/>
            <person name="Haridas S."/>
            <person name="Hughes K."/>
            <person name="Justo A."/>
            <person name="Karasinski D."/>
            <person name="Kautmanova I."/>
            <person name="Kiss B."/>
            <person name="Kocsube S."/>
            <person name="Kotiranta H."/>
            <person name="LaButti K.M."/>
            <person name="Lechner B.E."/>
            <person name="Liimatainen K."/>
            <person name="Lipzen A."/>
            <person name="Lukacs Z."/>
            <person name="Mihaltcheva S."/>
            <person name="Morgado L.N."/>
            <person name="Niskanen T."/>
            <person name="Noordeloos M.E."/>
            <person name="Ohm R.A."/>
            <person name="Ortiz-Santana B."/>
            <person name="Ovrebo C."/>
            <person name="Racz N."/>
            <person name="Riley R."/>
            <person name="Savchenko A."/>
            <person name="Shiryaev A."/>
            <person name="Soop K."/>
            <person name="Spirin V."/>
            <person name="Szebenyi C."/>
            <person name="Tomsovsky M."/>
            <person name="Tulloss R.E."/>
            <person name="Uehling J."/>
            <person name="Grigoriev I.V."/>
            <person name="Vagvolgyi C."/>
            <person name="Papp T."/>
            <person name="Martin F.M."/>
            <person name="Miettinen O."/>
            <person name="Hibbett D.S."/>
            <person name="Nagy L.G."/>
        </authorList>
    </citation>
    <scope>NUCLEOTIDE SEQUENCE [LARGE SCALE GENOMIC DNA]</scope>
    <source>
        <strain evidence="4 5">CBS 166.37</strain>
    </source>
</reference>
<evidence type="ECO:0000256" key="1">
    <source>
        <dbReference type="ARBA" id="ARBA00004450"/>
    </source>
</evidence>
<feature type="domain" description="NAD(P)-binding" evidence="3">
    <location>
        <begin position="11"/>
        <end position="166"/>
    </location>
</feature>
<dbReference type="InterPro" id="IPR036291">
    <property type="entry name" value="NAD(P)-bd_dom_sf"/>
</dbReference>
<dbReference type="Gene3D" id="3.40.50.720">
    <property type="entry name" value="NAD(P)-binding Rossmann-like Domain"/>
    <property type="match status" value="1"/>
</dbReference>
<sequence>MSASKSALILGATGQTGRALLQQLLASNDFTRVGEYGRRLTPAEQISNGKEKLEQKVIDFEKLEESGLRNGKWDVVFVTLGTTKKQAGSAENFVKIDRDYVINAARHAKWEDSEVPQRLVYVSAASAETNSYFLYTKTKGQTEEGLASLGYSDTIIFRPSMLQGAHREDSRLAETLFGKVTSVLSHFSSSIEIKIPTLAKAVYMAGKLGSDALPPAAQASKVNKEGISYTVIPNSGAIALAESSK</sequence>